<keyword evidence="5" id="KW-0560">Oxidoreductase</keyword>
<organism evidence="8 9">
    <name type="scientific">Aspergillus ellipticus CBS 707.79</name>
    <dbReference type="NCBI Taxonomy" id="1448320"/>
    <lineage>
        <taxon>Eukaryota</taxon>
        <taxon>Fungi</taxon>
        <taxon>Dikarya</taxon>
        <taxon>Ascomycota</taxon>
        <taxon>Pezizomycotina</taxon>
        <taxon>Eurotiomycetes</taxon>
        <taxon>Eurotiomycetidae</taxon>
        <taxon>Eurotiales</taxon>
        <taxon>Aspergillaceae</taxon>
        <taxon>Aspergillus</taxon>
        <taxon>Aspergillus subgen. Circumdati</taxon>
    </lineage>
</organism>
<dbReference type="GO" id="GO:0051213">
    <property type="term" value="F:dioxygenase activity"/>
    <property type="evidence" value="ECO:0007669"/>
    <property type="project" value="UniProtKB-KW"/>
</dbReference>
<dbReference type="PANTHER" id="PTHR43779">
    <property type="entry name" value="DIOXYGENASE RV0097-RELATED"/>
    <property type="match status" value="1"/>
</dbReference>
<evidence type="ECO:0000256" key="2">
    <source>
        <dbReference type="ARBA" id="ARBA00005896"/>
    </source>
</evidence>
<dbReference type="InterPro" id="IPR042098">
    <property type="entry name" value="TauD-like_sf"/>
</dbReference>
<evidence type="ECO:0000313" key="8">
    <source>
        <dbReference type="EMBL" id="PYH95624.1"/>
    </source>
</evidence>
<evidence type="ECO:0000256" key="6">
    <source>
        <dbReference type="ARBA" id="ARBA00023004"/>
    </source>
</evidence>
<evidence type="ECO:0000256" key="5">
    <source>
        <dbReference type="ARBA" id="ARBA00023002"/>
    </source>
</evidence>
<proteinExistence type="inferred from homology"/>
<feature type="domain" description="TauD/TfdA-like" evidence="7">
    <location>
        <begin position="18"/>
        <end position="357"/>
    </location>
</feature>
<keyword evidence="9" id="KW-1185">Reference proteome</keyword>
<comment type="cofactor">
    <cofactor evidence="1">
        <name>Fe(2+)</name>
        <dbReference type="ChEBI" id="CHEBI:29033"/>
    </cofactor>
</comment>
<comment type="similarity">
    <text evidence="2">Belongs to the TfdA dioxygenase family.</text>
</comment>
<dbReference type="PANTHER" id="PTHR43779:SF2">
    <property type="entry name" value="ALPHA-KETOGLUTARATE-DEPENDENT XANTHINE DIOXYGENASE XAN1"/>
    <property type="match status" value="1"/>
</dbReference>
<dbReference type="EMBL" id="KZ825850">
    <property type="protein sequence ID" value="PYH95624.1"/>
    <property type="molecule type" value="Genomic_DNA"/>
</dbReference>
<evidence type="ECO:0000256" key="3">
    <source>
        <dbReference type="ARBA" id="ARBA00022723"/>
    </source>
</evidence>
<keyword evidence="6" id="KW-0408">Iron</keyword>
<dbReference type="GO" id="GO:0046872">
    <property type="term" value="F:metal ion binding"/>
    <property type="evidence" value="ECO:0007669"/>
    <property type="project" value="UniProtKB-KW"/>
</dbReference>
<reference evidence="8 9" key="1">
    <citation type="submission" date="2018-02" db="EMBL/GenBank/DDBJ databases">
        <title>The genomes of Aspergillus section Nigri reveals drivers in fungal speciation.</title>
        <authorList>
            <consortium name="DOE Joint Genome Institute"/>
            <person name="Vesth T.C."/>
            <person name="Nybo J."/>
            <person name="Theobald S."/>
            <person name="Brandl J."/>
            <person name="Frisvad J.C."/>
            <person name="Nielsen K.F."/>
            <person name="Lyhne E.K."/>
            <person name="Kogle M.E."/>
            <person name="Kuo A."/>
            <person name="Riley R."/>
            <person name="Clum A."/>
            <person name="Nolan M."/>
            <person name="Lipzen A."/>
            <person name="Salamov A."/>
            <person name="Henrissat B."/>
            <person name="Wiebenga A."/>
            <person name="De vries R.P."/>
            <person name="Grigoriev I.V."/>
            <person name="Mortensen U.H."/>
            <person name="Andersen M.R."/>
            <person name="Baker S.E."/>
        </authorList>
    </citation>
    <scope>NUCLEOTIDE SEQUENCE [LARGE SCALE GENOMIC DNA]</scope>
    <source>
        <strain evidence="8 9">CBS 707.79</strain>
    </source>
</reference>
<accession>A0A319DEL4</accession>
<dbReference type="VEuPathDB" id="FungiDB:BO71DRAFT_377135"/>
<dbReference type="Pfam" id="PF02668">
    <property type="entry name" value="TauD"/>
    <property type="match status" value="1"/>
</dbReference>
<dbReference type="Gene3D" id="3.60.130.10">
    <property type="entry name" value="Clavaminate synthase-like"/>
    <property type="match status" value="1"/>
</dbReference>
<gene>
    <name evidence="8" type="ORF">BO71DRAFT_377135</name>
</gene>
<dbReference type="STRING" id="1448320.A0A319DEL4"/>
<dbReference type="Proteomes" id="UP000247810">
    <property type="component" value="Unassembled WGS sequence"/>
</dbReference>
<dbReference type="SUPFAM" id="SSF51197">
    <property type="entry name" value="Clavaminate synthase-like"/>
    <property type="match status" value="1"/>
</dbReference>
<evidence type="ECO:0000259" key="7">
    <source>
        <dbReference type="Pfam" id="PF02668"/>
    </source>
</evidence>
<keyword evidence="3" id="KW-0479">Metal-binding</keyword>
<evidence type="ECO:0000256" key="1">
    <source>
        <dbReference type="ARBA" id="ARBA00001954"/>
    </source>
</evidence>
<protein>
    <submittedName>
        <fullName evidence="8">Clavaminate synthase-like protein</fullName>
    </submittedName>
</protein>
<dbReference type="OrthoDB" id="93019at2759"/>
<dbReference type="AlphaFoldDB" id="A0A319DEL4"/>
<evidence type="ECO:0000256" key="4">
    <source>
        <dbReference type="ARBA" id="ARBA00022964"/>
    </source>
</evidence>
<dbReference type="InterPro" id="IPR051178">
    <property type="entry name" value="TfdA_dioxygenase"/>
</dbReference>
<dbReference type="InterPro" id="IPR003819">
    <property type="entry name" value="TauD/TfdA-like"/>
</dbReference>
<evidence type="ECO:0000313" key="9">
    <source>
        <dbReference type="Proteomes" id="UP000247810"/>
    </source>
</evidence>
<keyword evidence="4" id="KW-0223">Dioxygenase</keyword>
<sequence length="378" mass="42410">MPITCHPIPKAPESEVDFGVEVRGLDLENLSETDFKSLRTILYTHQVVVIKNQQSLTPAAQYTLTRRFDPSAGVYSHGTSISNKSILHRDLTTIPSQPQVQVIGHGHVPSYEGLTNLNLQHPHHRTFHKHPIPESLDRDFTHFYRWHIDSAMYDLDPPLVTSLLAVTLPPKRHQTVLYSDDPTTTSPSLRVPLGTTAFISGSNMLSLLTPEEQSFILTSKIEYAAHPYIWLRNARSRSTGLGIITESLELPLSSLPPISPDKIKTYPMVWKNPVTRTLAMMVYPTCARRIHLADGSVIDDLAEVRETLYKLQRRAIEPQLVYPHDWEEGDLVLFNNHGVMHSIVGSFGEGEVRLFRQCNMAGSRGPLGPEDPVPVEGN</sequence>
<name>A0A319DEL4_9EURO</name>